<name>A0A2S4WD81_9BASI</name>
<reference evidence="12" key="2">
    <citation type="journal article" date="2018" name="BMC Genomics">
        <title>Genomic insights into host adaptation between the wheat stripe rust pathogen (Puccinia striiformis f. sp. tritici) and the barley stripe rust pathogen (Puccinia striiformis f. sp. hordei).</title>
        <authorList>
            <person name="Xia C."/>
            <person name="Wang M."/>
            <person name="Yin C."/>
            <person name="Cornejo O.E."/>
            <person name="Hulbert S.H."/>
            <person name="Chen X."/>
        </authorList>
    </citation>
    <scope>NUCLEOTIDE SEQUENCE [LARGE SCALE GENOMIC DNA]</scope>
    <source>
        <strain evidence="12">93TX-2</strain>
    </source>
</reference>
<evidence type="ECO:0000256" key="8">
    <source>
        <dbReference type="ARBA" id="ARBA00037847"/>
    </source>
</evidence>
<evidence type="ECO:0000259" key="10">
    <source>
        <dbReference type="Pfam" id="PF02434"/>
    </source>
</evidence>
<evidence type="ECO:0000313" key="11">
    <source>
        <dbReference type="EMBL" id="POW19698.1"/>
    </source>
</evidence>
<keyword evidence="6" id="KW-1133">Transmembrane helix</keyword>
<dbReference type="Proteomes" id="UP000238274">
    <property type="component" value="Unassembled WGS sequence"/>
</dbReference>
<evidence type="ECO:0000256" key="6">
    <source>
        <dbReference type="ARBA" id="ARBA00022989"/>
    </source>
</evidence>
<dbReference type="Gene3D" id="3.90.550.50">
    <property type="match status" value="1"/>
</dbReference>
<keyword evidence="4" id="KW-0812">Transmembrane</keyword>
<keyword evidence="3" id="KW-0808">Transferase</keyword>
<comment type="subcellular location">
    <subcellularLocation>
        <location evidence="8">Endomembrane system</location>
        <topology evidence="8">Single-pass membrane protein</topology>
    </subcellularLocation>
    <subcellularLocation>
        <location evidence="1">Membrane</location>
        <topology evidence="1">Single-pass type II membrane protein</topology>
    </subcellularLocation>
</comment>
<dbReference type="PANTHER" id="PTHR10811">
    <property type="entry name" value="FRINGE-RELATED"/>
    <property type="match status" value="1"/>
</dbReference>
<proteinExistence type="predicted"/>
<keyword evidence="5" id="KW-0735">Signal-anchor</keyword>
<evidence type="ECO:0000256" key="3">
    <source>
        <dbReference type="ARBA" id="ARBA00022679"/>
    </source>
</evidence>
<keyword evidence="12" id="KW-1185">Reference proteome</keyword>
<evidence type="ECO:0000256" key="5">
    <source>
        <dbReference type="ARBA" id="ARBA00022968"/>
    </source>
</evidence>
<comment type="caution">
    <text evidence="11">The sequence shown here is derived from an EMBL/GenBank/DDBJ whole genome shotgun (WGS) entry which is preliminary data.</text>
</comment>
<gene>
    <name evidence="11" type="ORF">PSHT_04354</name>
</gene>
<dbReference type="VEuPathDB" id="FungiDB:PSHT_04354"/>
<evidence type="ECO:0000256" key="9">
    <source>
        <dbReference type="SAM" id="MobiDB-lite"/>
    </source>
</evidence>
<dbReference type="InterPro" id="IPR003378">
    <property type="entry name" value="Fringe-like_glycosylTrfase"/>
</dbReference>
<evidence type="ECO:0000256" key="1">
    <source>
        <dbReference type="ARBA" id="ARBA00004606"/>
    </source>
</evidence>
<accession>A0A2S4WD81</accession>
<organism evidence="11 12">
    <name type="scientific">Puccinia striiformis</name>
    <dbReference type="NCBI Taxonomy" id="27350"/>
    <lineage>
        <taxon>Eukaryota</taxon>
        <taxon>Fungi</taxon>
        <taxon>Dikarya</taxon>
        <taxon>Basidiomycota</taxon>
        <taxon>Pucciniomycotina</taxon>
        <taxon>Pucciniomycetes</taxon>
        <taxon>Pucciniales</taxon>
        <taxon>Pucciniaceae</taxon>
        <taxon>Puccinia</taxon>
    </lineage>
</organism>
<dbReference type="EMBL" id="PKSM01000044">
    <property type="protein sequence ID" value="POW19698.1"/>
    <property type="molecule type" value="Genomic_DNA"/>
</dbReference>
<protein>
    <recommendedName>
        <fullName evidence="10">Fringe-like glycosyltransferase domain-containing protein</fullName>
    </recommendedName>
</protein>
<reference evidence="12" key="3">
    <citation type="journal article" date="2018" name="Mol. Plant Microbe Interact.">
        <title>Genome sequence resources for the wheat stripe rust pathogen (Puccinia striiformis f. sp. tritici) and the barley stripe rust pathogen (Puccinia striiformis f. sp. hordei).</title>
        <authorList>
            <person name="Xia C."/>
            <person name="Wang M."/>
            <person name="Yin C."/>
            <person name="Cornejo O.E."/>
            <person name="Hulbert S.H."/>
            <person name="Chen X."/>
        </authorList>
    </citation>
    <scope>NUCLEOTIDE SEQUENCE [LARGE SCALE GENOMIC DNA]</scope>
    <source>
        <strain evidence="12">93TX-2</strain>
    </source>
</reference>
<dbReference type="AlphaFoldDB" id="A0A2S4WD81"/>
<dbReference type="OrthoDB" id="2187549at2759"/>
<dbReference type="GO" id="GO:0016020">
    <property type="term" value="C:membrane"/>
    <property type="evidence" value="ECO:0007669"/>
    <property type="project" value="UniProtKB-SubCell"/>
</dbReference>
<keyword evidence="2" id="KW-0328">Glycosyltransferase</keyword>
<feature type="region of interest" description="Disordered" evidence="9">
    <location>
        <begin position="91"/>
        <end position="112"/>
    </location>
</feature>
<dbReference type="VEuPathDB" id="FungiDB:PSTT_10046"/>
<dbReference type="GO" id="GO:0012505">
    <property type="term" value="C:endomembrane system"/>
    <property type="evidence" value="ECO:0007669"/>
    <property type="project" value="UniProtKB-SubCell"/>
</dbReference>
<feature type="domain" description="Fringe-like glycosyltransferase" evidence="10">
    <location>
        <begin position="397"/>
        <end position="475"/>
    </location>
</feature>
<evidence type="ECO:0000256" key="2">
    <source>
        <dbReference type="ARBA" id="ARBA00022676"/>
    </source>
</evidence>
<dbReference type="GO" id="GO:0016757">
    <property type="term" value="F:glycosyltransferase activity"/>
    <property type="evidence" value="ECO:0007669"/>
    <property type="project" value="UniProtKB-KW"/>
</dbReference>
<reference evidence="11 12" key="1">
    <citation type="submission" date="2017-12" db="EMBL/GenBank/DDBJ databases">
        <title>Gene loss provides genomic basis for host adaptation in cereal stripe rust fungi.</title>
        <authorList>
            <person name="Xia C."/>
        </authorList>
    </citation>
    <scope>NUCLEOTIDE SEQUENCE [LARGE SCALE GENOMIC DNA]</scope>
    <source>
        <strain evidence="11 12">93TX-2</strain>
    </source>
</reference>
<evidence type="ECO:0000256" key="4">
    <source>
        <dbReference type="ARBA" id="ARBA00022692"/>
    </source>
</evidence>
<evidence type="ECO:0000256" key="7">
    <source>
        <dbReference type="ARBA" id="ARBA00023136"/>
    </source>
</evidence>
<sequence>NSTLITWPVLRPPPSSLYSPTYRIFKLRHWADPTQNNPKRDASRCLQLLLVAVLSCSFFFLVRRPTEMKIQNLKSFDPRVLVRTGAFLQDPQDHNSQCEPVGPKQAHRPPSRHQLLRFQSPIPRKSGEIDDQDFCPPAGPGRRATAILIPIGQGLEPWETDDSRSRTFFLRKEDGGTDPKKSDIGFLPFRSMSADEARLARPPRIETNMTDRHPCPVYYVPASPLFSPIPPLKNLADGARDPHNAFDAMLKRIRDFGSSLAPPKLFGTSCNTHKHSQSELALWERRGYSEFMFGFATTPTRALDFIPRWSEWLPSSVPPAGDDPADKWRATNAKSQPLRRLTASAVVLIPPKEELDQAWEVESAARGAGLDITLKELTADRFERRYMSLVQEMWKEAQTRERLGAPIVQWFTLADDDTYFLSLDSVARMLSKYNPVEAHFIGGQSESENANKAFRNIAFGGAGIFLSRGLIQQMNEPGTFDSCVSLFGKEFGGQRWNDHQVCCNGNAPGRPASRDKRNYPSPVGYPRRRTWDLPSWLAVHLDPPLALLVPAPAPSHPHTLKNPATLASLLGSAARAVGPENWTRRYVWGLPPPDTNGGVSKTPSVVLSLGYSITVHGAGILKSPDLDQVEMTFALSKLTSSTRPAFLETKQRRTYYLYDLHTGYSNADQTDLNLQPDVAIMSHINQEGEVIDLVWDGRTRTSKSLTDTAYDDIGLGKN</sequence>
<feature type="non-terminal residue" evidence="11">
    <location>
        <position position="1"/>
    </location>
</feature>
<evidence type="ECO:0000313" key="12">
    <source>
        <dbReference type="Proteomes" id="UP000238274"/>
    </source>
</evidence>
<keyword evidence="7" id="KW-0472">Membrane</keyword>
<dbReference type="Pfam" id="PF02434">
    <property type="entry name" value="Fringe"/>
    <property type="match status" value="1"/>
</dbReference>